<protein>
    <recommendedName>
        <fullName evidence="4">Sporulation protein</fullName>
    </recommendedName>
</protein>
<dbReference type="RefSeq" id="WP_269883116.1">
    <property type="nucleotide sequence ID" value="NZ_JAQAGZ010000012.1"/>
</dbReference>
<dbReference type="Proteomes" id="UP001527882">
    <property type="component" value="Unassembled WGS sequence"/>
</dbReference>
<feature type="chain" id="PRO_5045919906" description="Sporulation protein" evidence="1">
    <location>
        <begin position="16"/>
        <end position="129"/>
    </location>
</feature>
<dbReference type="EMBL" id="JAQAGZ010000012">
    <property type="protein sequence ID" value="MCZ8514599.1"/>
    <property type="molecule type" value="Genomic_DNA"/>
</dbReference>
<keyword evidence="3" id="KW-1185">Reference proteome</keyword>
<gene>
    <name evidence="2" type="ORF">O9H85_19655</name>
</gene>
<name>A0ABT4QCI0_9BACL</name>
<evidence type="ECO:0000313" key="3">
    <source>
        <dbReference type="Proteomes" id="UP001527882"/>
    </source>
</evidence>
<keyword evidence="1" id="KW-0732">Signal</keyword>
<accession>A0ABT4QCI0</accession>
<feature type="signal peptide" evidence="1">
    <location>
        <begin position="1"/>
        <end position="15"/>
    </location>
</feature>
<reference evidence="2 3" key="1">
    <citation type="submission" date="2022-12" db="EMBL/GenBank/DDBJ databases">
        <title>Draft genome sequence of Paenibacillus sp. dW9.</title>
        <authorList>
            <person name="Choi E.-W."/>
            <person name="Kim D.-U."/>
        </authorList>
    </citation>
    <scope>NUCLEOTIDE SEQUENCE [LARGE SCALE GENOMIC DNA]</scope>
    <source>
        <strain evidence="3">dW9</strain>
    </source>
</reference>
<evidence type="ECO:0008006" key="4">
    <source>
        <dbReference type="Google" id="ProtNLM"/>
    </source>
</evidence>
<evidence type="ECO:0000313" key="2">
    <source>
        <dbReference type="EMBL" id="MCZ8514599.1"/>
    </source>
</evidence>
<sequence length="129" mass="14140">MFRFMLLLLGFAALAAGPVGCGTSDTHHERAQHSQDGTLGITEVNPNMPLSATYRTYQDDVRVIETTVRDRFPRVTQTSVTLNGPTARVRLYVPTGTSAEEAGRIQEEAKAALTQAMPRYRMVVTVSAK</sequence>
<proteinExistence type="predicted"/>
<comment type="caution">
    <text evidence="2">The sequence shown here is derived from an EMBL/GenBank/DDBJ whole genome shotgun (WGS) entry which is preliminary data.</text>
</comment>
<evidence type="ECO:0000256" key="1">
    <source>
        <dbReference type="SAM" id="SignalP"/>
    </source>
</evidence>
<organism evidence="2 3">
    <name type="scientific">Paenibacillus gyeongsangnamensis</name>
    <dbReference type="NCBI Taxonomy" id="3388067"/>
    <lineage>
        <taxon>Bacteria</taxon>
        <taxon>Bacillati</taxon>
        <taxon>Bacillota</taxon>
        <taxon>Bacilli</taxon>
        <taxon>Bacillales</taxon>
        <taxon>Paenibacillaceae</taxon>
        <taxon>Paenibacillus</taxon>
    </lineage>
</organism>